<feature type="signal peptide" evidence="1">
    <location>
        <begin position="1"/>
        <end position="21"/>
    </location>
</feature>
<evidence type="ECO:0000256" key="1">
    <source>
        <dbReference type="SAM" id="SignalP"/>
    </source>
</evidence>
<dbReference type="EMBL" id="CADIKI010000006">
    <property type="protein sequence ID" value="CAB3789112.1"/>
    <property type="molecule type" value="Genomic_DNA"/>
</dbReference>
<keyword evidence="1" id="KW-0732">Signal</keyword>
<protein>
    <recommendedName>
        <fullName evidence="2">DUF4142 domain-containing protein</fullName>
    </recommendedName>
</protein>
<dbReference type="AlphaFoldDB" id="A0A6J5FYF3"/>
<evidence type="ECO:0000313" key="3">
    <source>
        <dbReference type="EMBL" id="CAB3789112.1"/>
    </source>
</evidence>
<organism evidence="3 4">
    <name type="scientific">Paraburkholderia fynbosensis</name>
    <dbReference type="NCBI Taxonomy" id="1200993"/>
    <lineage>
        <taxon>Bacteria</taxon>
        <taxon>Pseudomonadati</taxon>
        <taxon>Pseudomonadota</taxon>
        <taxon>Betaproteobacteria</taxon>
        <taxon>Burkholderiales</taxon>
        <taxon>Burkholderiaceae</taxon>
        <taxon>Paraburkholderia</taxon>
    </lineage>
</organism>
<accession>A0A6J5FYF3</accession>
<dbReference type="InterPro" id="IPR025419">
    <property type="entry name" value="DUF4142"/>
</dbReference>
<gene>
    <name evidence="3" type="ORF">LMG27177_02558</name>
</gene>
<feature type="chain" id="PRO_5026763885" description="DUF4142 domain-containing protein" evidence="1">
    <location>
        <begin position="22"/>
        <end position="84"/>
    </location>
</feature>
<proteinExistence type="predicted"/>
<evidence type="ECO:0000259" key="2">
    <source>
        <dbReference type="Pfam" id="PF13628"/>
    </source>
</evidence>
<sequence length="84" mass="8822">MKWLNMTLFRALTLASFTGYAQSAGHIGPQIAAIVVSVNQVDIDAGKLAESKSGSKDVEAFAQRMLPEHRGVNKAAADACTSSA</sequence>
<reference evidence="3 4" key="1">
    <citation type="submission" date="2020-04" db="EMBL/GenBank/DDBJ databases">
        <authorList>
            <person name="De Canck E."/>
        </authorList>
    </citation>
    <scope>NUCLEOTIDE SEQUENCE [LARGE SCALE GENOMIC DNA]</scope>
    <source>
        <strain evidence="3 4">LMG 27177</strain>
    </source>
</reference>
<feature type="domain" description="DUF4142" evidence="2">
    <location>
        <begin position="30"/>
        <end position="81"/>
    </location>
</feature>
<evidence type="ECO:0000313" key="4">
    <source>
        <dbReference type="Proteomes" id="UP000494252"/>
    </source>
</evidence>
<keyword evidence="4" id="KW-1185">Reference proteome</keyword>
<dbReference type="Pfam" id="PF13628">
    <property type="entry name" value="DUF4142"/>
    <property type="match status" value="1"/>
</dbReference>
<name>A0A6J5FYF3_9BURK</name>
<dbReference type="Proteomes" id="UP000494252">
    <property type="component" value="Unassembled WGS sequence"/>
</dbReference>